<feature type="repeat" description="ANK" evidence="3">
    <location>
        <begin position="822"/>
        <end position="854"/>
    </location>
</feature>
<evidence type="ECO:0000313" key="8">
    <source>
        <dbReference type="Proteomes" id="UP000011715"/>
    </source>
</evidence>
<sequence>MFVEIHIVAAIPSKMAAAEKALDWPRVEREILKYFVQENHTLEETQTYMATNFGFNASIRQYKRRYGGHKNLKTHEWAVVFRQFQRRARQGMSSELWIGGRKMDPRKVSQQFERYRAQFAQYDDAATPPLHPRLEVRTPPSTTMAAVSTPPPASSAPNTIGASPSGPEASFHVAHEASLHPLGTTREDGGMYNDPNELLALTPNLDFGFLDFDALNTTVSERIKLLDDLPWFQLQDILVEQRLVNHRPPSSPSVLPSSSALAEVSVADRQALLAGLLGSRCREPGASPTAVPTLTTMLSETLPEYFDGETSSAIHGFLDPANKYPLQDTFKFACYFFSNNMLTREQRLAFMRWVMGKNYTQKLADFLGTPSTGVDGFRHGVIAAIMDMGDLRLVILLVQSGVCFDDILAQATGVSDQKFFDSLIQYGLDQNVFRQLSGRAGTPLLQRAMHSADEQLIVRLLNVSESPGLLSGPAGGELLRLVVEKGYLEASKTLILRGCALNTFPAHGEQSTQLGLAVWLGHTQVVKCLVEAGVSLSTVSTHRGRVGQHGCAGQPLALAVRQAHTEIITILVEAGAGLDCSIYGLDIFRWSSVHNAAVYRHLCAVTGREGTLKKAEVTAAEIARAADRGPGPFTVFHMEHRANLTDQILQEALQLAVERRMVDATSTLLSAGVDPDCPKTRIRIRPLVYALVPELMSEPSDEYEDEEERIVELLLDAGANPNDESVAGALQGSIGAVPFDLFLSAGLDVEKYGPRLLVAAVASRAITVMVVLLEKGVSPNSYCQPRTGKTALQEAAGCGHIDYIDYLLQHGGDINMPASRFEGRTALQAASESQKKLAVEYLLEKGADVNAPPAVNGGLTALEASLCKREICKRENTELFELLLERGALINQPRGRGASILRRLIDRGTHDKNLLRLVSLALDAGADPNEVSTDGCAQWAWYAFSRTALQLAAETGSLDLVKLIVSQNGDVNRPAWRHGGRTALQAAVSRPEPQIELVQYLLNQGADVNATPAASRGLTALQGASIKGHAKVVLLLLQHGADPNARPALEHGRTALQGAAEHGRLDVVKLLLNAGARPHRWDGQRCYQTEIDLAEKNKHFTIAELLRSHEQKLREAV</sequence>
<dbReference type="OrthoDB" id="539213at2759"/>
<dbReference type="VEuPathDB" id="FungiDB:MAPG_10531"/>
<reference evidence="6" key="3">
    <citation type="submission" date="2011-03" db="EMBL/GenBank/DDBJ databases">
        <title>Annotation of Magnaporthe poae ATCC 64411.</title>
        <authorList>
            <person name="Ma L.-J."/>
            <person name="Dead R."/>
            <person name="Young S.K."/>
            <person name="Zeng Q."/>
            <person name="Gargeya S."/>
            <person name="Fitzgerald M."/>
            <person name="Haas B."/>
            <person name="Abouelleil A."/>
            <person name="Alvarado L."/>
            <person name="Arachchi H.M."/>
            <person name="Berlin A."/>
            <person name="Brown A."/>
            <person name="Chapman S.B."/>
            <person name="Chen Z."/>
            <person name="Dunbar C."/>
            <person name="Freedman E."/>
            <person name="Gearin G."/>
            <person name="Gellesch M."/>
            <person name="Goldberg J."/>
            <person name="Griggs A."/>
            <person name="Gujja S."/>
            <person name="Heiman D."/>
            <person name="Howarth C."/>
            <person name="Larson L."/>
            <person name="Lui A."/>
            <person name="MacDonald P.J.P."/>
            <person name="Mehta T."/>
            <person name="Montmayeur A."/>
            <person name="Murphy C."/>
            <person name="Neiman D."/>
            <person name="Pearson M."/>
            <person name="Priest M."/>
            <person name="Roberts A."/>
            <person name="Saif S."/>
            <person name="Shea T."/>
            <person name="Shenoy N."/>
            <person name="Sisk P."/>
            <person name="Stolte C."/>
            <person name="Sykes S."/>
            <person name="Yandava C."/>
            <person name="Wortman J."/>
            <person name="Nusbaum C."/>
            <person name="Birren B."/>
        </authorList>
    </citation>
    <scope>NUCLEOTIDE SEQUENCE</scope>
    <source>
        <strain evidence="6">ATCC 64411</strain>
    </source>
</reference>
<feature type="repeat" description="ANK" evidence="3">
    <location>
        <begin position="1051"/>
        <end position="1083"/>
    </location>
</feature>
<dbReference type="PANTHER" id="PTHR24123">
    <property type="entry name" value="ANKYRIN REPEAT-CONTAINING"/>
    <property type="match status" value="1"/>
</dbReference>
<dbReference type="Gene3D" id="1.25.40.20">
    <property type="entry name" value="Ankyrin repeat-containing domain"/>
    <property type="match status" value="2"/>
</dbReference>
<evidence type="ECO:0000256" key="2">
    <source>
        <dbReference type="ARBA" id="ARBA00023043"/>
    </source>
</evidence>
<reference evidence="6" key="2">
    <citation type="submission" date="2010-05" db="EMBL/GenBank/DDBJ databases">
        <title>The Genome Sequence of Magnaporthe poae strain ATCC 64411.</title>
        <authorList>
            <consortium name="The Broad Institute Genome Sequencing Platform"/>
            <consortium name="Broad Institute Genome Sequencing Center for Infectious Disease"/>
            <person name="Ma L.-J."/>
            <person name="Dead R."/>
            <person name="Young S."/>
            <person name="Zeng Q."/>
            <person name="Koehrsen M."/>
            <person name="Alvarado L."/>
            <person name="Berlin A."/>
            <person name="Chapman S.B."/>
            <person name="Chen Z."/>
            <person name="Freedman E."/>
            <person name="Gellesch M."/>
            <person name="Goldberg J."/>
            <person name="Griggs A."/>
            <person name="Gujja S."/>
            <person name="Heilman E.R."/>
            <person name="Heiman D."/>
            <person name="Hepburn T."/>
            <person name="Howarth C."/>
            <person name="Jen D."/>
            <person name="Larson L."/>
            <person name="Mehta T."/>
            <person name="Neiman D."/>
            <person name="Pearson M."/>
            <person name="Roberts A."/>
            <person name="Saif S."/>
            <person name="Shea T."/>
            <person name="Shenoy N."/>
            <person name="Sisk P."/>
            <person name="Stolte C."/>
            <person name="Sykes S."/>
            <person name="Walk T."/>
            <person name="White J."/>
            <person name="Yandava C."/>
            <person name="Haas B."/>
            <person name="Nusbaum C."/>
            <person name="Birren B."/>
        </authorList>
    </citation>
    <scope>NUCLEOTIDE SEQUENCE</scope>
    <source>
        <strain evidence="6">ATCC 64411</strain>
    </source>
</reference>
<dbReference type="EMBL" id="GL876975">
    <property type="protein sequence ID" value="KLU90679.1"/>
    <property type="molecule type" value="Genomic_DNA"/>
</dbReference>
<dbReference type="STRING" id="644358.A0A0C4ECU6"/>
<feature type="repeat" description="ANK" evidence="3">
    <location>
        <begin position="979"/>
        <end position="1013"/>
    </location>
</feature>
<dbReference type="PROSITE" id="PS50088">
    <property type="entry name" value="ANK_REPEAT"/>
    <property type="match status" value="6"/>
</dbReference>
<dbReference type="PRINTS" id="PR01415">
    <property type="entry name" value="ANKYRIN"/>
</dbReference>
<dbReference type="InterPro" id="IPR025676">
    <property type="entry name" value="Clr5_dom"/>
</dbReference>
<reference evidence="8" key="1">
    <citation type="submission" date="2010-05" db="EMBL/GenBank/DDBJ databases">
        <title>The genome sequence of Magnaporthe poae strain ATCC 64411.</title>
        <authorList>
            <person name="Ma L.-J."/>
            <person name="Dead R."/>
            <person name="Young S."/>
            <person name="Zeng Q."/>
            <person name="Koehrsen M."/>
            <person name="Alvarado L."/>
            <person name="Berlin A."/>
            <person name="Chapman S.B."/>
            <person name="Chen Z."/>
            <person name="Freedman E."/>
            <person name="Gellesch M."/>
            <person name="Goldberg J."/>
            <person name="Griggs A."/>
            <person name="Gujja S."/>
            <person name="Heilman E.R."/>
            <person name="Heiman D."/>
            <person name="Hepburn T."/>
            <person name="Howarth C."/>
            <person name="Jen D."/>
            <person name="Larson L."/>
            <person name="Mehta T."/>
            <person name="Neiman D."/>
            <person name="Pearson M."/>
            <person name="Roberts A."/>
            <person name="Saif S."/>
            <person name="Shea T."/>
            <person name="Shenoy N."/>
            <person name="Sisk P."/>
            <person name="Stolte C."/>
            <person name="Sykes S."/>
            <person name="Walk T."/>
            <person name="White J."/>
            <person name="Yandava C."/>
            <person name="Haas B."/>
            <person name="Nusbaum C."/>
            <person name="Birren B."/>
        </authorList>
    </citation>
    <scope>NUCLEOTIDE SEQUENCE [LARGE SCALE GENOMIC DNA]</scope>
    <source>
        <strain evidence="8">ATCC 64411 / 73-15</strain>
    </source>
</reference>
<evidence type="ECO:0000256" key="3">
    <source>
        <dbReference type="PROSITE-ProRule" id="PRU00023"/>
    </source>
</evidence>
<reference evidence="7" key="5">
    <citation type="submission" date="2015-06" db="UniProtKB">
        <authorList>
            <consortium name="EnsemblFungi"/>
        </authorList>
    </citation>
    <scope>IDENTIFICATION</scope>
    <source>
        <strain evidence="7">ATCC 64411</strain>
    </source>
</reference>
<dbReference type="Pfam" id="PF14420">
    <property type="entry name" value="Clr5"/>
    <property type="match status" value="1"/>
</dbReference>
<dbReference type="InterPro" id="IPR051165">
    <property type="entry name" value="Multifunctional_ANK_Repeat"/>
</dbReference>
<evidence type="ECO:0000256" key="1">
    <source>
        <dbReference type="ARBA" id="ARBA00022737"/>
    </source>
</evidence>
<dbReference type="PROSITE" id="PS50297">
    <property type="entry name" value="ANK_REP_REGION"/>
    <property type="match status" value="6"/>
</dbReference>
<dbReference type="Pfam" id="PF12796">
    <property type="entry name" value="Ank_2"/>
    <property type="match status" value="2"/>
</dbReference>
<evidence type="ECO:0000313" key="6">
    <source>
        <dbReference type="EMBL" id="KLU90679.1"/>
    </source>
</evidence>
<feature type="repeat" description="ANK" evidence="3">
    <location>
        <begin position="1016"/>
        <end position="1048"/>
    </location>
</feature>
<feature type="region of interest" description="Disordered" evidence="4">
    <location>
        <begin position="142"/>
        <end position="168"/>
    </location>
</feature>
<gene>
    <name evidence="6" type="ORF">MAPG_10531</name>
</gene>
<dbReference type="SMART" id="SM00248">
    <property type="entry name" value="ANK"/>
    <property type="match status" value="12"/>
</dbReference>
<dbReference type="InterPro" id="IPR002110">
    <property type="entry name" value="Ankyrin_rpt"/>
</dbReference>
<dbReference type="eggNOG" id="KOG0504">
    <property type="taxonomic scope" value="Eukaryota"/>
</dbReference>
<dbReference type="InterPro" id="IPR036770">
    <property type="entry name" value="Ankyrin_rpt-contain_sf"/>
</dbReference>
<feature type="repeat" description="ANK" evidence="3">
    <location>
        <begin position="787"/>
        <end position="819"/>
    </location>
</feature>
<evidence type="ECO:0000313" key="7">
    <source>
        <dbReference type="EnsemblFungi" id="MAPG_10531T0"/>
    </source>
</evidence>
<dbReference type="EMBL" id="ADBL01002353">
    <property type="status" value="NOT_ANNOTATED_CDS"/>
    <property type="molecule type" value="Genomic_DNA"/>
</dbReference>
<evidence type="ECO:0000256" key="4">
    <source>
        <dbReference type="SAM" id="MobiDB-lite"/>
    </source>
</evidence>
<dbReference type="EnsemblFungi" id="MAPG_10531T0">
    <property type="protein sequence ID" value="MAPG_10531T0"/>
    <property type="gene ID" value="MAPG_10531"/>
</dbReference>
<protein>
    <recommendedName>
        <fullName evidence="5">Clr5 domain-containing protein</fullName>
    </recommendedName>
</protein>
<keyword evidence="2 3" id="KW-0040">ANK repeat</keyword>
<proteinExistence type="predicted"/>
<feature type="domain" description="Clr5" evidence="5">
    <location>
        <begin position="22"/>
        <end position="65"/>
    </location>
</feature>
<dbReference type="Proteomes" id="UP000011715">
    <property type="component" value="Unassembled WGS sequence"/>
</dbReference>
<dbReference type="AlphaFoldDB" id="A0A0C4ECU6"/>
<dbReference type="SUPFAM" id="SSF48403">
    <property type="entry name" value="Ankyrin repeat"/>
    <property type="match status" value="3"/>
</dbReference>
<dbReference type="Pfam" id="PF00023">
    <property type="entry name" value="Ank"/>
    <property type="match status" value="1"/>
</dbReference>
<feature type="repeat" description="ANK" evidence="3">
    <location>
        <begin position="944"/>
        <end position="972"/>
    </location>
</feature>
<organism evidence="7 8">
    <name type="scientific">Magnaporthiopsis poae (strain ATCC 64411 / 73-15)</name>
    <name type="common">Kentucky bluegrass fungus</name>
    <name type="synonym">Magnaporthe poae</name>
    <dbReference type="NCBI Taxonomy" id="644358"/>
    <lineage>
        <taxon>Eukaryota</taxon>
        <taxon>Fungi</taxon>
        <taxon>Dikarya</taxon>
        <taxon>Ascomycota</taxon>
        <taxon>Pezizomycotina</taxon>
        <taxon>Sordariomycetes</taxon>
        <taxon>Sordariomycetidae</taxon>
        <taxon>Magnaporthales</taxon>
        <taxon>Magnaporthaceae</taxon>
        <taxon>Magnaporthiopsis</taxon>
    </lineage>
</organism>
<dbReference type="OMA" id="NINWDPY"/>
<dbReference type="PANTHER" id="PTHR24123:SF33">
    <property type="entry name" value="PROTEIN HOS4"/>
    <property type="match status" value="1"/>
</dbReference>
<accession>A0A0C4ECU6</accession>
<name>A0A0C4ECU6_MAGP6</name>
<keyword evidence="8" id="KW-1185">Reference proteome</keyword>
<keyword evidence="1" id="KW-0677">Repeat</keyword>
<evidence type="ECO:0000259" key="5">
    <source>
        <dbReference type="Pfam" id="PF14420"/>
    </source>
</evidence>
<reference evidence="7" key="4">
    <citation type="journal article" date="2015" name="G3 (Bethesda)">
        <title>Genome sequences of three phytopathogenic species of the Magnaporthaceae family of fungi.</title>
        <authorList>
            <person name="Okagaki L.H."/>
            <person name="Nunes C.C."/>
            <person name="Sailsbery J."/>
            <person name="Clay B."/>
            <person name="Brown D."/>
            <person name="John T."/>
            <person name="Oh Y."/>
            <person name="Young N."/>
            <person name="Fitzgerald M."/>
            <person name="Haas B.J."/>
            <person name="Zeng Q."/>
            <person name="Young S."/>
            <person name="Adiconis X."/>
            <person name="Fan L."/>
            <person name="Levin J.Z."/>
            <person name="Mitchell T.K."/>
            <person name="Okubara P.A."/>
            <person name="Farman M.L."/>
            <person name="Kohn L.M."/>
            <person name="Birren B."/>
            <person name="Ma L.-J."/>
            <person name="Dean R.A."/>
        </authorList>
    </citation>
    <scope>NUCLEOTIDE SEQUENCE</scope>
    <source>
        <strain evidence="7">ATCC 64411 / 73-15</strain>
    </source>
</reference>